<gene>
    <name evidence="2" type="ORF">ILEXP_LOCUS26444</name>
    <name evidence="3" type="ORF">ILEXP_LOCUS50631</name>
</gene>
<protein>
    <submittedName>
        <fullName evidence="3">Uncharacterized protein</fullName>
    </submittedName>
</protein>
<comment type="caution">
    <text evidence="3">The sequence shown here is derived from an EMBL/GenBank/DDBJ whole genome shotgun (WGS) entry which is preliminary data.</text>
</comment>
<dbReference type="EMBL" id="CAUOFW020003070">
    <property type="protein sequence ID" value="CAK9157874.1"/>
    <property type="molecule type" value="Genomic_DNA"/>
</dbReference>
<keyword evidence="4" id="KW-1185">Reference proteome</keyword>
<evidence type="ECO:0000313" key="3">
    <source>
        <dbReference type="EMBL" id="CAK9180614.1"/>
    </source>
</evidence>
<dbReference type="EMBL" id="CAUOFW020007787">
    <property type="protein sequence ID" value="CAK9180614.1"/>
    <property type="molecule type" value="Genomic_DNA"/>
</dbReference>
<sequence>MDIALSSDTDKHLSKESQPQEHWVDGVLKAEDRGSFTDISTKVSSLPKIVNSRVELPPTMDTSKSPSYWSTVCLHNMALLAKEATTVRRVLEPLFHSFDAENYWSSEKGLACSVLTYLQSLLEESGGNSHLLVSILLKHLDHKNVAKQPLIQMYIVDIAAHLAQNAKQQASAATISAITDLIKYLRKSMQYSAESSTSGDDSNKWNSDLQSAIENCILRLSIKVSNEFITFERLKISILLNF</sequence>
<evidence type="ECO:0000256" key="1">
    <source>
        <dbReference type="SAM" id="MobiDB-lite"/>
    </source>
</evidence>
<dbReference type="Proteomes" id="UP001642360">
    <property type="component" value="Unassembled WGS sequence"/>
</dbReference>
<dbReference type="PANTHER" id="PTHR46087">
    <property type="entry name" value="PUTATIVE, EXPRESSED-RELATED"/>
    <property type="match status" value="1"/>
</dbReference>
<reference evidence="3 4" key="1">
    <citation type="submission" date="2024-02" db="EMBL/GenBank/DDBJ databases">
        <authorList>
            <person name="Vignale AGUSTIN F."/>
            <person name="Sosa J E."/>
            <person name="Modenutti C."/>
        </authorList>
    </citation>
    <scope>NUCLEOTIDE SEQUENCE [LARGE SCALE GENOMIC DNA]</scope>
</reference>
<evidence type="ECO:0000313" key="4">
    <source>
        <dbReference type="Proteomes" id="UP001642360"/>
    </source>
</evidence>
<feature type="compositionally biased region" description="Basic and acidic residues" evidence="1">
    <location>
        <begin position="8"/>
        <end position="23"/>
    </location>
</feature>
<feature type="region of interest" description="Disordered" evidence="1">
    <location>
        <begin position="1"/>
        <end position="23"/>
    </location>
</feature>
<evidence type="ECO:0000313" key="2">
    <source>
        <dbReference type="EMBL" id="CAK9157874.1"/>
    </source>
</evidence>
<accession>A0ABC8UI22</accession>
<dbReference type="AlphaFoldDB" id="A0ABC8UI22"/>
<proteinExistence type="predicted"/>
<dbReference type="InterPro" id="IPR055296">
    <property type="entry name" value="SRL2-like"/>
</dbReference>
<name>A0ABC8UI22_9AQUA</name>
<dbReference type="PANTHER" id="PTHR46087:SF1">
    <property type="entry name" value="ARM REPEAT SUPERFAMILY PROTEIN"/>
    <property type="match status" value="1"/>
</dbReference>
<organism evidence="3 4">
    <name type="scientific">Ilex paraguariensis</name>
    <name type="common">yerba mate</name>
    <dbReference type="NCBI Taxonomy" id="185542"/>
    <lineage>
        <taxon>Eukaryota</taxon>
        <taxon>Viridiplantae</taxon>
        <taxon>Streptophyta</taxon>
        <taxon>Embryophyta</taxon>
        <taxon>Tracheophyta</taxon>
        <taxon>Spermatophyta</taxon>
        <taxon>Magnoliopsida</taxon>
        <taxon>eudicotyledons</taxon>
        <taxon>Gunneridae</taxon>
        <taxon>Pentapetalae</taxon>
        <taxon>asterids</taxon>
        <taxon>campanulids</taxon>
        <taxon>Aquifoliales</taxon>
        <taxon>Aquifoliaceae</taxon>
        <taxon>Ilex</taxon>
    </lineage>
</organism>